<accession>A0ABX0F5S2</accession>
<sequence>MKNRNKMAILFILAVVLEVVAFTWLIDRFGFFKTLVLALATTVIGIAMVQFEGRKAMNDLKRLAENGQPPGRKLVDGVCIMAGGAILIAPGFITDLIGISMVFPLTRPLYHRAAMRWIEKRMKNGNITFYRR</sequence>
<dbReference type="PANTHER" id="PTHR35335">
    <property type="entry name" value="UPF0716 PROTEIN FXSA"/>
    <property type="match status" value="1"/>
</dbReference>
<organism evidence="2 3">
    <name type="scientific">Saccharibacillus alkalitolerans</name>
    <dbReference type="NCBI Taxonomy" id="2705290"/>
    <lineage>
        <taxon>Bacteria</taxon>
        <taxon>Bacillati</taxon>
        <taxon>Bacillota</taxon>
        <taxon>Bacilli</taxon>
        <taxon>Bacillales</taxon>
        <taxon>Paenibacillaceae</taxon>
        <taxon>Saccharibacillus</taxon>
    </lineage>
</organism>
<evidence type="ECO:0000313" key="3">
    <source>
        <dbReference type="Proteomes" id="UP000800303"/>
    </source>
</evidence>
<gene>
    <name evidence="2" type="ORF">GYN08_10825</name>
</gene>
<feature type="transmembrane region" description="Helical" evidence="1">
    <location>
        <begin position="31"/>
        <end position="53"/>
    </location>
</feature>
<dbReference type="RefSeq" id="WP_206023689.1">
    <property type="nucleotide sequence ID" value="NZ_JAAFGS010000003.1"/>
</dbReference>
<dbReference type="Pfam" id="PF04186">
    <property type="entry name" value="FxsA"/>
    <property type="match status" value="1"/>
</dbReference>
<protein>
    <submittedName>
        <fullName evidence="2">FxsA family protein</fullName>
    </submittedName>
</protein>
<comment type="caution">
    <text evidence="2">The sequence shown here is derived from an EMBL/GenBank/DDBJ whole genome shotgun (WGS) entry which is preliminary data.</text>
</comment>
<dbReference type="PANTHER" id="PTHR35335:SF1">
    <property type="entry name" value="UPF0716 PROTEIN FXSA"/>
    <property type="match status" value="1"/>
</dbReference>
<evidence type="ECO:0000256" key="1">
    <source>
        <dbReference type="SAM" id="Phobius"/>
    </source>
</evidence>
<feature type="transmembrane region" description="Helical" evidence="1">
    <location>
        <begin position="74"/>
        <end position="103"/>
    </location>
</feature>
<keyword evidence="3" id="KW-1185">Reference proteome</keyword>
<keyword evidence="1" id="KW-1133">Transmembrane helix</keyword>
<keyword evidence="1" id="KW-0812">Transmembrane</keyword>
<dbReference type="NCBIfam" id="NF008528">
    <property type="entry name" value="PRK11463.1-2"/>
    <property type="match status" value="1"/>
</dbReference>
<name>A0ABX0F5S2_9BACL</name>
<dbReference type="EMBL" id="JAAFGS010000003">
    <property type="protein sequence ID" value="NGZ75815.1"/>
    <property type="molecule type" value="Genomic_DNA"/>
</dbReference>
<reference evidence="2 3" key="1">
    <citation type="submission" date="2020-01" db="EMBL/GenBank/DDBJ databases">
        <title>Polyphasic characterisation and genomic insights into a novel alkali tolerant bacterium VR-M41.</title>
        <authorList>
            <person name="Vemuluri V.R."/>
        </authorList>
    </citation>
    <scope>NUCLEOTIDE SEQUENCE [LARGE SCALE GENOMIC DNA]</scope>
    <source>
        <strain evidence="2 3">VR-M41</strain>
    </source>
</reference>
<keyword evidence="1" id="KW-0472">Membrane</keyword>
<dbReference type="InterPro" id="IPR007313">
    <property type="entry name" value="FxsA"/>
</dbReference>
<evidence type="ECO:0000313" key="2">
    <source>
        <dbReference type="EMBL" id="NGZ75815.1"/>
    </source>
</evidence>
<proteinExistence type="predicted"/>
<dbReference type="Proteomes" id="UP000800303">
    <property type="component" value="Unassembled WGS sequence"/>
</dbReference>